<dbReference type="CDD" id="cd02022">
    <property type="entry name" value="DPCK"/>
    <property type="match status" value="1"/>
</dbReference>
<dbReference type="PANTHER" id="PTHR10695:SF46">
    <property type="entry name" value="BIFUNCTIONAL COENZYME A SYNTHASE-RELATED"/>
    <property type="match status" value="1"/>
</dbReference>
<sequence length="117" mass="12571">MRVAVTGNIGSGKSTFARLLEERGARLVDADALSRRVVDESAPLKRQLADAFGEDLLDEEGGHLDRRGLARRALVDGPSRRRLEGIVRPHLQPVIAAELAAAELASPVVVLDAPLVF</sequence>
<organism evidence="3">
    <name type="scientific">marine metagenome</name>
    <dbReference type="NCBI Taxonomy" id="408172"/>
    <lineage>
        <taxon>unclassified sequences</taxon>
        <taxon>metagenomes</taxon>
        <taxon>ecological metagenomes</taxon>
    </lineage>
</organism>
<keyword evidence="2" id="KW-0067">ATP-binding</keyword>
<evidence type="ECO:0000256" key="2">
    <source>
        <dbReference type="ARBA" id="ARBA00022840"/>
    </source>
</evidence>
<accession>A0A382HI68</accession>
<proteinExistence type="predicted"/>
<gene>
    <name evidence="3" type="ORF">METZ01_LOCUS239045</name>
</gene>
<dbReference type="PANTHER" id="PTHR10695">
    <property type="entry name" value="DEPHOSPHO-COA KINASE-RELATED"/>
    <property type="match status" value="1"/>
</dbReference>
<dbReference type="Pfam" id="PF01121">
    <property type="entry name" value="CoaE"/>
    <property type="match status" value="1"/>
</dbReference>
<dbReference type="GO" id="GO:0005524">
    <property type="term" value="F:ATP binding"/>
    <property type="evidence" value="ECO:0007669"/>
    <property type="project" value="UniProtKB-KW"/>
</dbReference>
<reference evidence="3" key="1">
    <citation type="submission" date="2018-05" db="EMBL/GenBank/DDBJ databases">
        <authorList>
            <person name="Lanie J.A."/>
            <person name="Ng W.-L."/>
            <person name="Kazmierczak K.M."/>
            <person name="Andrzejewski T.M."/>
            <person name="Davidsen T.M."/>
            <person name="Wayne K.J."/>
            <person name="Tettelin H."/>
            <person name="Glass J.I."/>
            <person name="Rusch D."/>
            <person name="Podicherti R."/>
            <person name="Tsui H.-C.T."/>
            <person name="Winkler M.E."/>
        </authorList>
    </citation>
    <scope>NUCLEOTIDE SEQUENCE</scope>
</reference>
<protein>
    <recommendedName>
        <fullName evidence="4">Dephospho-CoA kinase</fullName>
    </recommendedName>
</protein>
<dbReference type="GO" id="GO:0015937">
    <property type="term" value="P:coenzyme A biosynthetic process"/>
    <property type="evidence" value="ECO:0007669"/>
    <property type="project" value="InterPro"/>
</dbReference>
<name>A0A382HI68_9ZZZZ</name>
<keyword evidence="1" id="KW-0547">Nucleotide-binding</keyword>
<dbReference type="EMBL" id="UINC01061043">
    <property type="protein sequence ID" value="SVB86191.1"/>
    <property type="molecule type" value="Genomic_DNA"/>
</dbReference>
<dbReference type="InterPro" id="IPR027417">
    <property type="entry name" value="P-loop_NTPase"/>
</dbReference>
<dbReference type="SUPFAM" id="SSF52540">
    <property type="entry name" value="P-loop containing nucleoside triphosphate hydrolases"/>
    <property type="match status" value="1"/>
</dbReference>
<dbReference type="AlphaFoldDB" id="A0A382HI68"/>
<dbReference type="InterPro" id="IPR001977">
    <property type="entry name" value="Depp_CoAkinase"/>
</dbReference>
<dbReference type="GO" id="GO:0004140">
    <property type="term" value="F:dephospho-CoA kinase activity"/>
    <property type="evidence" value="ECO:0007669"/>
    <property type="project" value="InterPro"/>
</dbReference>
<evidence type="ECO:0000313" key="3">
    <source>
        <dbReference type="EMBL" id="SVB86191.1"/>
    </source>
</evidence>
<feature type="non-terminal residue" evidence="3">
    <location>
        <position position="117"/>
    </location>
</feature>
<evidence type="ECO:0000256" key="1">
    <source>
        <dbReference type="ARBA" id="ARBA00022741"/>
    </source>
</evidence>
<dbReference type="PROSITE" id="PS51219">
    <property type="entry name" value="DPCK"/>
    <property type="match status" value="1"/>
</dbReference>
<dbReference type="NCBIfam" id="TIGR00152">
    <property type="entry name" value="dephospho-CoA kinase"/>
    <property type="match status" value="1"/>
</dbReference>
<dbReference type="Gene3D" id="3.40.50.300">
    <property type="entry name" value="P-loop containing nucleotide triphosphate hydrolases"/>
    <property type="match status" value="1"/>
</dbReference>
<evidence type="ECO:0008006" key="4">
    <source>
        <dbReference type="Google" id="ProtNLM"/>
    </source>
</evidence>